<protein>
    <recommendedName>
        <fullName evidence="4">Ig-like domain-containing protein</fullName>
    </recommendedName>
</protein>
<feature type="signal peptide" evidence="1">
    <location>
        <begin position="1"/>
        <end position="24"/>
    </location>
</feature>
<evidence type="ECO:0008006" key="4">
    <source>
        <dbReference type="Google" id="ProtNLM"/>
    </source>
</evidence>
<evidence type="ECO:0000256" key="1">
    <source>
        <dbReference type="SAM" id="SignalP"/>
    </source>
</evidence>
<proteinExistence type="predicted"/>
<reference evidence="2 3" key="1">
    <citation type="submission" date="2020-08" db="EMBL/GenBank/DDBJ databases">
        <title>Bridging the membrane lipid divide: bacteria of the FCB group superphylum have the potential to synthesize archaeal ether lipids.</title>
        <authorList>
            <person name="Villanueva L."/>
            <person name="Von Meijenfeldt F.A.B."/>
            <person name="Westbye A.B."/>
            <person name="Yadav S."/>
            <person name="Hopmans E.C."/>
            <person name="Dutilh B.E."/>
            <person name="Sinninghe Damste J.S."/>
        </authorList>
    </citation>
    <scope>NUCLEOTIDE SEQUENCE [LARGE SCALE GENOMIC DNA]</scope>
    <source>
        <strain evidence="2">NIOZ-UU36</strain>
    </source>
</reference>
<evidence type="ECO:0000313" key="3">
    <source>
        <dbReference type="Proteomes" id="UP000614469"/>
    </source>
</evidence>
<feature type="chain" id="PRO_5035207789" description="Ig-like domain-containing protein" evidence="1">
    <location>
        <begin position="25"/>
        <end position="309"/>
    </location>
</feature>
<comment type="caution">
    <text evidence="2">The sequence shown here is derived from an EMBL/GenBank/DDBJ whole genome shotgun (WGS) entry which is preliminary data.</text>
</comment>
<keyword evidence="1" id="KW-0732">Signal</keyword>
<name>A0A8J6NJA7_9CHLR</name>
<organism evidence="2 3">
    <name type="scientific">Candidatus Desulfolinea nitratireducens</name>
    <dbReference type="NCBI Taxonomy" id="2841698"/>
    <lineage>
        <taxon>Bacteria</taxon>
        <taxon>Bacillati</taxon>
        <taxon>Chloroflexota</taxon>
        <taxon>Anaerolineae</taxon>
        <taxon>Anaerolineales</taxon>
        <taxon>Anaerolineales incertae sedis</taxon>
        <taxon>Candidatus Desulfolinea</taxon>
    </lineage>
</organism>
<evidence type="ECO:0000313" key="2">
    <source>
        <dbReference type="EMBL" id="MBC8333931.1"/>
    </source>
</evidence>
<accession>A0A8J6NJA7</accession>
<sequence>MKSMRSFIGLVMILSLLAVSPVQAQDDDHNKYFDQTRHNIQGAFWHFYQNINEAETFLGYPITEQFINQDGVLVQYFQRARLELQNGEVHLSPLGTLTYKTGVQLRIDNPLACRDFETGDAVCFAFLQYFDEHGGLALLGYPISPFEYQDNRVVQYFQNGRLEWHPSKPEGQRVVMGELGAIFFNSTGEDPARRDPVLPLDPSIRTQVLSLKVRAFPWKAVTYSTDQQLIFVVVQDQTFQPVQGAIGQAKVIWTTGEEKTLPVLIDENGIATLPLTIANQAYGGLVTIDVQVSLGEQSGQTTTSFRIWY</sequence>
<dbReference type="Proteomes" id="UP000614469">
    <property type="component" value="Unassembled WGS sequence"/>
</dbReference>
<dbReference type="EMBL" id="JACNJN010000032">
    <property type="protein sequence ID" value="MBC8333931.1"/>
    <property type="molecule type" value="Genomic_DNA"/>
</dbReference>
<gene>
    <name evidence="2" type="ORF">H8E29_01585</name>
</gene>
<dbReference type="AlphaFoldDB" id="A0A8J6NJA7"/>